<evidence type="ECO:0000259" key="5">
    <source>
        <dbReference type="PROSITE" id="PS50106"/>
    </source>
</evidence>
<evidence type="ECO:0000313" key="6">
    <source>
        <dbReference type="EMBL" id="TMQ63111.1"/>
    </source>
</evidence>
<dbReference type="SMART" id="SM00228">
    <property type="entry name" value="PDZ"/>
    <property type="match status" value="2"/>
</dbReference>
<protein>
    <submittedName>
        <fullName evidence="6">PDZ domain-containing protein</fullName>
    </submittedName>
</protein>
<dbReference type="InterPro" id="IPR036034">
    <property type="entry name" value="PDZ_sf"/>
</dbReference>
<evidence type="ECO:0000256" key="4">
    <source>
        <dbReference type="SAM" id="MobiDB-lite"/>
    </source>
</evidence>
<dbReference type="InterPro" id="IPR001478">
    <property type="entry name" value="PDZ"/>
</dbReference>
<dbReference type="InterPro" id="IPR001940">
    <property type="entry name" value="Peptidase_S1C"/>
</dbReference>
<dbReference type="PANTHER" id="PTHR22939:SF129">
    <property type="entry name" value="SERINE PROTEASE HTRA2, MITOCHONDRIAL"/>
    <property type="match status" value="1"/>
</dbReference>
<comment type="caution">
    <text evidence="6">The sequence shown here is derived from an EMBL/GenBank/DDBJ whole genome shotgun (WGS) entry which is preliminary data.</text>
</comment>
<organism evidence="6 7">
    <name type="scientific">Eiseniibacteriota bacterium</name>
    <dbReference type="NCBI Taxonomy" id="2212470"/>
    <lineage>
        <taxon>Bacteria</taxon>
        <taxon>Candidatus Eiseniibacteriota</taxon>
    </lineage>
</organism>
<gene>
    <name evidence="6" type="ORF">E6K79_10715</name>
</gene>
<keyword evidence="3" id="KW-0378">Hydrolase</keyword>
<dbReference type="GO" id="GO:0006508">
    <property type="term" value="P:proteolysis"/>
    <property type="evidence" value="ECO:0007669"/>
    <property type="project" value="UniProtKB-KW"/>
</dbReference>
<dbReference type="PROSITE" id="PS50106">
    <property type="entry name" value="PDZ"/>
    <property type="match status" value="1"/>
</dbReference>
<dbReference type="Gene3D" id="2.30.42.10">
    <property type="match status" value="2"/>
</dbReference>
<feature type="region of interest" description="Disordered" evidence="4">
    <location>
        <begin position="1"/>
        <end position="36"/>
    </location>
</feature>
<dbReference type="InterPro" id="IPR009003">
    <property type="entry name" value="Peptidase_S1_PA"/>
</dbReference>
<dbReference type="PRINTS" id="PR00834">
    <property type="entry name" value="PROTEASES2C"/>
</dbReference>
<proteinExistence type="inferred from homology"/>
<dbReference type="SUPFAM" id="SSF50156">
    <property type="entry name" value="PDZ domain-like"/>
    <property type="match status" value="2"/>
</dbReference>
<dbReference type="AlphaFoldDB" id="A0A538THN5"/>
<dbReference type="Pfam" id="PF13180">
    <property type="entry name" value="PDZ_2"/>
    <property type="match status" value="2"/>
</dbReference>
<dbReference type="GO" id="GO:0004252">
    <property type="term" value="F:serine-type endopeptidase activity"/>
    <property type="evidence" value="ECO:0007669"/>
    <property type="project" value="InterPro"/>
</dbReference>
<keyword evidence="2" id="KW-0645">Protease</keyword>
<comment type="similarity">
    <text evidence="1">Belongs to the peptidase S1C family.</text>
</comment>
<accession>A0A538THN5</accession>
<dbReference type="PANTHER" id="PTHR22939">
    <property type="entry name" value="SERINE PROTEASE FAMILY S1C HTRA-RELATED"/>
    <property type="match status" value="1"/>
</dbReference>
<reference evidence="6 7" key="1">
    <citation type="journal article" date="2019" name="Nat. Microbiol.">
        <title>Mediterranean grassland soil C-N compound turnover is dependent on rainfall and depth, and is mediated by genomically divergent microorganisms.</title>
        <authorList>
            <person name="Diamond S."/>
            <person name="Andeer P.F."/>
            <person name="Li Z."/>
            <person name="Crits-Christoph A."/>
            <person name="Burstein D."/>
            <person name="Anantharaman K."/>
            <person name="Lane K.R."/>
            <person name="Thomas B.C."/>
            <person name="Pan C."/>
            <person name="Northen T.R."/>
            <person name="Banfield J.F."/>
        </authorList>
    </citation>
    <scope>NUCLEOTIDE SEQUENCE [LARGE SCALE GENOMIC DNA]</scope>
    <source>
        <strain evidence="6">WS_9</strain>
    </source>
</reference>
<sequence length="523" mass="54702">MVGGASSRDGPVHRGARKNSGRGAPGGSVSRLRRSASWRRPASTAAIVATLAFLAITARAASAVPQGELGPREKHGSRAALNALTAVSRQFRSLVDRVSPAVVQISAVALAASPGRGSPEALLGVQRRGGSGVLLSSDGYIVTNAHVVEGARRLEVLLARPAAPDAPGRSIVKSPGERVEGKIVGIDLETDLAVVKIAEKGLPFLELGESDGLGEGDIVLAFGSPLGLENSVSMGVVSALGRQLRPNDPMIYIQTDTPINPGNSGGPLVDTDGMVIGINTLIFTQSGGSEGIGFAAPSNIVRSVYNQIRAYGRVRRGAIGVYVQTITPTLAAGLGLPQKWGVVLEDVHPRSPAAAAGLRVGDVVVALDGKPMENGRQFDVNLYRRGVGDSATVSVLRGTDRFTVRVPVIAREDDPMRVTEMVKSDRSLVPRLGIFAVDVDEKVSAMLPWLRKKDGVLVVAWAADAPPVDTGLQPGDVIQSVNRTPVASIDAMNGELTRLQSGDPLVLSVDRLGRNLFLAFEAE</sequence>
<dbReference type="EMBL" id="VBOZ01000033">
    <property type="protein sequence ID" value="TMQ63111.1"/>
    <property type="molecule type" value="Genomic_DNA"/>
</dbReference>
<evidence type="ECO:0000256" key="1">
    <source>
        <dbReference type="ARBA" id="ARBA00010541"/>
    </source>
</evidence>
<dbReference type="Gene3D" id="2.40.10.120">
    <property type="match status" value="1"/>
</dbReference>
<evidence type="ECO:0000313" key="7">
    <source>
        <dbReference type="Proteomes" id="UP000317691"/>
    </source>
</evidence>
<evidence type="ECO:0000256" key="3">
    <source>
        <dbReference type="ARBA" id="ARBA00022801"/>
    </source>
</evidence>
<dbReference type="Pfam" id="PF13365">
    <property type="entry name" value="Trypsin_2"/>
    <property type="match status" value="1"/>
</dbReference>
<dbReference type="Proteomes" id="UP000317691">
    <property type="component" value="Unassembled WGS sequence"/>
</dbReference>
<feature type="domain" description="PDZ" evidence="5">
    <location>
        <begin position="308"/>
        <end position="399"/>
    </location>
</feature>
<dbReference type="SUPFAM" id="SSF50494">
    <property type="entry name" value="Trypsin-like serine proteases"/>
    <property type="match status" value="1"/>
</dbReference>
<evidence type="ECO:0000256" key="2">
    <source>
        <dbReference type="ARBA" id="ARBA00022670"/>
    </source>
</evidence>
<name>A0A538THN5_UNCEI</name>